<evidence type="ECO:0000256" key="1">
    <source>
        <dbReference type="ARBA" id="ARBA00001966"/>
    </source>
</evidence>
<dbReference type="Gene3D" id="3.20.20.70">
    <property type="entry name" value="Aldolase class I"/>
    <property type="match status" value="1"/>
</dbReference>
<dbReference type="HOGENOM" id="CLU_009273_1_2_0"/>
<dbReference type="InterPro" id="IPR058240">
    <property type="entry name" value="rSAM_sf"/>
</dbReference>
<dbReference type="AlphaFoldDB" id="B0VEZ0"/>
<dbReference type="InterPro" id="IPR023885">
    <property type="entry name" value="4Fe4S-binding_SPASM_dom"/>
</dbReference>
<dbReference type="GO" id="GO:0051536">
    <property type="term" value="F:iron-sulfur cluster binding"/>
    <property type="evidence" value="ECO:0007669"/>
    <property type="project" value="UniProtKB-KW"/>
</dbReference>
<dbReference type="PANTHER" id="PTHR11228">
    <property type="entry name" value="RADICAL SAM DOMAIN PROTEIN"/>
    <property type="match status" value="1"/>
</dbReference>
<evidence type="ECO:0000256" key="2">
    <source>
        <dbReference type="ARBA" id="ARBA00022485"/>
    </source>
</evidence>
<evidence type="ECO:0000313" key="8">
    <source>
        <dbReference type="EMBL" id="CAO80288.1"/>
    </source>
</evidence>
<accession>B0VEZ0</accession>
<organism evidence="8 9">
    <name type="scientific">Cloacimonas acidaminovorans (strain Evry)</name>
    <dbReference type="NCBI Taxonomy" id="459349"/>
    <lineage>
        <taxon>Bacteria</taxon>
        <taxon>Pseudomonadati</taxon>
        <taxon>Candidatus Cloacimonadota</taxon>
        <taxon>Candidatus Cloacimonadia</taxon>
        <taxon>Candidatus Cloacimonadales</taxon>
        <taxon>Candidatus Cloacimonadaceae</taxon>
        <taxon>Candidatus Cloacimonas</taxon>
    </lineage>
</organism>
<keyword evidence="3" id="KW-0949">S-adenosyl-L-methionine</keyword>
<dbReference type="CDD" id="cd01335">
    <property type="entry name" value="Radical_SAM"/>
    <property type="match status" value="1"/>
</dbReference>
<feature type="domain" description="Radical SAM core" evidence="7">
    <location>
        <begin position="33"/>
        <end position="260"/>
    </location>
</feature>
<protein>
    <submittedName>
        <fullName evidence="8">Tungsten-containing aldehyde ferredoxin oxidoreductase cofactor modifying protein (Cmo)</fullName>
    </submittedName>
</protein>
<dbReference type="InterPro" id="IPR034391">
    <property type="entry name" value="AdoMet-like_SPASM_containing"/>
</dbReference>
<sequence length="344" mass="40094">MAKAFLYKQRLWQTCGIVCEYGLSLITHKPLVHFYPPALMLEPTNICNLHCPLCLTGNGKLLRPRGMMSLPLFKKICREVQNKIGMLILWSQGEPFLNPDFYAMLEYASKQNFYTMTSTNASLELNIERIVKSGLHKIIISLDGITAETYNKYRINGNFDLVLKNMQELVHQKEKLHSNKPYIVWQFLIMKHNENEIEEVKHLARKLKIDKLEFKTAQIYSSDDLAFLPSDHKYSRYFQQGNKFTLKTQLKNRCIRLWTQPVINWDGEMNICCYDKNGSIKIGNIQEHSFSELWCGKKIQKMRKAILNNRSAFEICQNCGEGIVQKIKMVKGEKVKKWKSGKVE</sequence>
<dbReference type="SFLD" id="SFLDS00029">
    <property type="entry name" value="Radical_SAM"/>
    <property type="match status" value="1"/>
</dbReference>
<dbReference type="Pfam" id="PF13186">
    <property type="entry name" value="SPASM"/>
    <property type="match status" value="1"/>
</dbReference>
<dbReference type="SUPFAM" id="SSF102114">
    <property type="entry name" value="Radical SAM enzymes"/>
    <property type="match status" value="1"/>
</dbReference>
<gene>
    <name evidence="8" type="ordered locus">CLOAM0383</name>
</gene>
<proteinExistence type="predicted"/>
<dbReference type="InterPro" id="IPR013785">
    <property type="entry name" value="Aldolase_TIM"/>
</dbReference>
<dbReference type="InterPro" id="IPR050377">
    <property type="entry name" value="Radical_SAM_PqqE_MftC-like"/>
</dbReference>
<keyword evidence="6" id="KW-0411">Iron-sulfur</keyword>
<dbReference type="EMBL" id="CU466930">
    <property type="protein sequence ID" value="CAO80288.1"/>
    <property type="molecule type" value="Genomic_DNA"/>
</dbReference>
<dbReference type="InterPro" id="IPR007197">
    <property type="entry name" value="rSAM"/>
</dbReference>
<comment type="cofactor">
    <cofactor evidence="1">
        <name>[4Fe-4S] cluster</name>
        <dbReference type="ChEBI" id="CHEBI:49883"/>
    </cofactor>
</comment>
<dbReference type="SFLD" id="SFLDG01387">
    <property type="entry name" value="BtrN-like_SPASM_domain_contain"/>
    <property type="match status" value="1"/>
</dbReference>
<keyword evidence="9" id="KW-1185">Reference proteome</keyword>
<evidence type="ECO:0000259" key="7">
    <source>
        <dbReference type="PROSITE" id="PS51918"/>
    </source>
</evidence>
<dbReference type="PROSITE" id="PS51918">
    <property type="entry name" value="RADICAL_SAM"/>
    <property type="match status" value="1"/>
</dbReference>
<dbReference type="PANTHER" id="PTHR11228:SF7">
    <property type="entry name" value="PQQA PEPTIDE CYCLASE"/>
    <property type="match status" value="1"/>
</dbReference>
<keyword evidence="2" id="KW-0004">4Fe-4S</keyword>
<evidence type="ECO:0000256" key="5">
    <source>
        <dbReference type="ARBA" id="ARBA00023004"/>
    </source>
</evidence>
<evidence type="ECO:0000256" key="6">
    <source>
        <dbReference type="ARBA" id="ARBA00023014"/>
    </source>
</evidence>
<dbReference type="Pfam" id="PF04055">
    <property type="entry name" value="Radical_SAM"/>
    <property type="match status" value="1"/>
</dbReference>
<dbReference type="STRING" id="459349.CLOAM0383"/>
<dbReference type="SFLD" id="SFLDG01067">
    <property type="entry name" value="SPASM/twitch_domain_containing"/>
    <property type="match status" value="1"/>
</dbReference>
<keyword evidence="5" id="KW-0408">Iron</keyword>
<dbReference type="Proteomes" id="UP000002019">
    <property type="component" value="Chromosome"/>
</dbReference>
<keyword evidence="4" id="KW-0479">Metal-binding</keyword>
<evidence type="ECO:0000256" key="4">
    <source>
        <dbReference type="ARBA" id="ARBA00022723"/>
    </source>
</evidence>
<evidence type="ECO:0000313" key="9">
    <source>
        <dbReference type="Proteomes" id="UP000002019"/>
    </source>
</evidence>
<name>B0VEZ0_CLOAI</name>
<dbReference type="eggNOG" id="COG0535">
    <property type="taxonomic scope" value="Bacteria"/>
</dbReference>
<dbReference type="GO" id="GO:0046872">
    <property type="term" value="F:metal ion binding"/>
    <property type="evidence" value="ECO:0007669"/>
    <property type="project" value="UniProtKB-KW"/>
</dbReference>
<dbReference type="GO" id="GO:0003824">
    <property type="term" value="F:catalytic activity"/>
    <property type="evidence" value="ECO:0007669"/>
    <property type="project" value="InterPro"/>
</dbReference>
<evidence type="ECO:0000256" key="3">
    <source>
        <dbReference type="ARBA" id="ARBA00022691"/>
    </source>
</evidence>
<reference evidence="8 9" key="1">
    <citation type="journal article" date="2008" name="J. Bacteriol.">
        <title>'Candidatus Cloacamonas acidaminovorans': genome sequence reconstruction provides a first glimpse of a new bacterial division.</title>
        <authorList>
            <person name="Pelletier E."/>
            <person name="Kreimeyer A."/>
            <person name="Bocs S."/>
            <person name="Rouy Z."/>
            <person name="Gyapay G."/>
            <person name="Chouari R."/>
            <person name="Riviere D."/>
            <person name="Ganesan A."/>
            <person name="Daegelen P."/>
            <person name="Sghir A."/>
            <person name="Cohen G.N."/>
            <person name="Medigue C."/>
            <person name="Weissenbach J."/>
            <person name="Le Paslier D."/>
        </authorList>
    </citation>
    <scope>NUCLEOTIDE SEQUENCE [LARGE SCALE GENOMIC DNA]</scope>
    <source>
        <strain evidence="9">Evry</strain>
    </source>
</reference>
<dbReference type="KEGG" id="caci:CLOAM0383"/>